<feature type="domain" description="ZP" evidence="1">
    <location>
        <begin position="113"/>
        <end position="321"/>
    </location>
</feature>
<evidence type="ECO:0000313" key="3">
    <source>
        <dbReference type="Proteomes" id="UP001196413"/>
    </source>
</evidence>
<sequence>MAENVDYFDVICDGFIGTKRRTGGGSVPLIADGVLLEEFVDTQNVMDNQETPLNLADMEMSTTDHLSTSSSRSTDQPSHIYQAEYEVEGTIIDDSDNFKNTQHSSVKAKLKSDCRRSGITVRLELAAPTSGSLYVKDNFATCRSEFVNTTYAELHVPFPRSDDPQPRCPGIEIAPSLWSFSIAVQKNDVNSPSLVTSNNRLFNVTCDFTDMLSKEKEPLQTVIGLRAAMLFLVIIDALALRYGFSTNDGYNGDEIQSDRIVMQILQNGRPITTVPLGDEVTLKWTILDTTTGLDYFVDDCIAERVGGVAPHPEPLKIIEHG</sequence>
<name>A0AAD5QZV3_PARTN</name>
<reference evidence="2" key="1">
    <citation type="submission" date="2021-06" db="EMBL/GenBank/DDBJ databases">
        <title>Parelaphostrongylus tenuis whole genome reference sequence.</title>
        <authorList>
            <person name="Garwood T.J."/>
            <person name="Larsen P.A."/>
            <person name="Fountain-Jones N.M."/>
            <person name="Garbe J.R."/>
            <person name="Macchietto M.G."/>
            <person name="Kania S.A."/>
            <person name="Gerhold R.W."/>
            <person name="Richards J.E."/>
            <person name="Wolf T.M."/>
        </authorList>
    </citation>
    <scope>NUCLEOTIDE SEQUENCE</scope>
    <source>
        <strain evidence="2">MNPRO001-30</strain>
        <tissue evidence="2">Meninges</tissue>
    </source>
</reference>
<organism evidence="2 3">
    <name type="scientific">Parelaphostrongylus tenuis</name>
    <name type="common">Meningeal worm</name>
    <dbReference type="NCBI Taxonomy" id="148309"/>
    <lineage>
        <taxon>Eukaryota</taxon>
        <taxon>Metazoa</taxon>
        <taxon>Ecdysozoa</taxon>
        <taxon>Nematoda</taxon>
        <taxon>Chromadorea</taxon>
        <taxon>Rhabditida</taxon>
        <taxon>Rhabditina</taxon>
        <taxon>Rhabditomorpha</taxon>
        <taxon>Strongyloidea</taxon>
        <taxon>Metastrongylidae</taxon>
        <taxon>Parelaphostrongylus</taxon>
    </lineage>
</organism>
<keyword evidence="3" id="KW-1185">Reference proteome</keyword>
<dbReference type="InterPro" id="IPR001507">
    <property type="entry name" value="ZP_dom"/>
</dbReference>
<evidence type="ECO:0000313" key="2">
    <source>
        <dbReference type="EMBL" id="KAJ1367003.1"/>
    </source>
</evidence>
<dbReference type="InterPro" id="IPR052774">
    <property type="entry name" value="Celegans_DevNeuronal_Protein"/>
</dbReference>
<dbReference type="PANTHER" id="PTHR47327:SF18">
    <property type="entry name" value="PAN DOMAIN PROTEIN"/>
    <property type="match status" value="1"/>
</dbReference>
<gene>
    <name evidence="2" type="ORF">KIN20_027830</name>
</gene>
<dbReference type="GO" id="GO:0009653">
    <property type="term" value="P:anatomical structure morphogenesis"/>
    <property type="evidence" value="ECO:0007669"/>
    <property type="project" value="TreeGrafter"/>
</dbReference>
<dbReference type="PROSITE" id="PS51034">
    <property type="entry name" value="ZP_2"/>
    <property type="match status" value="1"/>
</dbReference>
<proteinExistence type="predicted"/>
<protein>
    <recommendedName>
        <fullName evidence="1">ZP domain-containing protein</fullName>
    </recommendedName>
</protein>
<comment type="caution">
    <text evidence="2">The sequence shown here is derived from an EMBL/GenBank/DDBJ whole genome shotgun (WGS) entry which is preliminary data.</text>
</comment>
<dbReference type="PANTHER" id="PTHR47327">
    <property type="entry name" value="FI18240P1-RELATED"/>
    <property type="match status" value="1"/>
</dbReference>
<evidence type="ECO:0000259" key="1">
    <source>
        <dbReference type="PROSITE" id="PS51034"/>
    </source>
</evidence>
<dbReference type="EMBL" id="JAHQIW010005744">
    <property type="protein sequence ID" value="KAJ1367003.1"/>
    <property type="molecule type" value="Genomic_DNA"/>
</dbReference>
<accession>A0AAD5QZV3</accession>
<dbReference type="AlphaFoldDB" id="A0AAD5QZV3"/>
<dbReference type="Proteomes" id="UP001196413">
    <property type="component" value="Unassembled WGS sequence"/>
</dbReference>